<dbReference type="KEGG" id="csl:COCSUDRAFT_39035"/>
<name>I0Z9L1_COCSC</name>
<organism evidence="2 3">
    <name type="scientific">Coccomyxa subellipsoidea (strain C-169)</name>
    <name type="common">Green microalga</name>
    <dbReference type="NCBI Taxonomy" id="574566"/>
    <lineage>
        <taxon>Eukaryota</taxon>
        <taxon>Viridiplantae</taxon>
        <taxon>Chlorophyta</taxon>
        <taxon>core chlorophytes</taxon>
        <taxon>Trebouxiophyceae</taxon>
        <taxon>Trebouxiophyceae incertae sedis</taxon>
        <taxon>Coccomyxaceae</taxon>
        <taxon>Coccomyxa</taxon>
        <taxon>Coccomyxa subellipsoidea</taxon>
    </lineage>
</organism>
<comment type="caution">
    <text evidence="2">The sequence shown here is derived from an EMBL/GenBank/DDBJ whole genome shotgun (WGS) entry which is preliminary data.</text>
</comment>
<evidence type="ECO:0000313" key="2">
    <source>
        <dbReference type="EMBL" id="EIE27330.1"/>
    </source>
</evidence>
<gene>
    <name evidence="2" type="ORF">COCSUDRAFT_39035</name>
</gene>
<feature type="region of interest" description="Disordered" evidence="1">
    <location>
        <begin position="259"/>
        <end position="335"/>
    </location>
</feature>
<dbReference type="Proteomes" id="UP000007264">
    <property type="component" value="Unassembled WGS sequence"/>
</dbReference>
<feature type="region of interest" description="Disordered" evidence="1">
    <location>
        <begin position="122"/>
        <end position="196"/>
    </location>
</feature>
<protein>
    <submittedName>
        <fullName evidence="2">Uncharacterized protein</fullName>
    </submittedName>
</protein>
<dbReference type="EMBL" id="AGSI01000001">
    <property type="protein sequence ID" value="EIE27330.1"/>
    <property type="molecule type" value="Genomic_DNA"/>
</dbReference>
<feature type="compositionally biased region" description="Polar residues" evidence="1">
    <location>
        <begin position="289"/>
        <end position="298"/>
    </location>
</feature>
<reference evidence="2 3" key="1">
    <citation type="journal article" date="2012" name="Genome Biol.">
        <title>The genome of the polar eukaryotic microalga coccomyxa subellipsoidea reveals traits of cold adaptation.</title>
        <authorList>
            <person name="Blanc G."/>
            <person name="Agarkova I."/>
            <person name="Grimwood J."/>
            <person name="Kuo A."/>
            <person name="Brueggeman A."/>
            <person name="Dunigan D."/>
            <person name="Gurnon J."/>
            <person name="Ladunga I."/>
            <person name="Lindquist E."/>
            <person name="Lucas S."/>
            <person name="Pangilinan J."/>
            <person name="Proschold T."/>
            <person name="Salamov A."/>
            <person name="Schmutz J."/>
            <person name="Weeks D."/>
            <person name="Yamada T."/>
            <person name="Claverie J.M."/>
            <person name="Grigoriev I."/>
            <person name="Van Etten J."/>
            <person name="Lomsadze A."/>
            <person name="Borodovsky M."/>
        </authorList>
    </citation>
    <scope>NUCLEOTIDE SEQUENCE [LARGE SCALE GENOMIC DNA]</scope>
    <source>
        <strain evidence="2 3">C-169</strain>
    </source>
</reference>
<proteinExistence type="predicted"/>
<accession>I0Z9L1</accession>
<keyword evidence="3" id="KW-1185">Reference proteome</keyword>
<dbReference type="GeneID" id="17045345"/>
<evidence type="ECO:0000313" key="3">
    <source>
        <dbReference type="Proteomes" id="UP000007264"/>
    </source>
</evidence>
<dbReference type="AlphaFoldDB" id="I0Z9L1"/>
<evidence type="ECO:0000256" key="1">
    <source>
        <dbReference type="SAM" id="MobiDB-lite"/>
    </source>
</evidence>
<dbReference type="RefSeq" id="XP_005651874.1">
    <property type="nucleotide sequence ID" value="XM_005651817.1"/>
</dbReference>
<feature type="compositionally biased region" description="Polar residues" evidence="1">
    <location>
        <begin position="143"/>
        <end position="159"/>
    </location>
</feature>
<sequence length="482" mass="50822">MLSEGRVLKRTHSDRGILEVDDGRFIKKVPQTSVAPTYKLTLPSEFVSANLAHLIDQSFDLTDKDGKDVWREQEQVRVHAAGVESLCPVAQRADRGPAADRAVAGMDSRRIRADIVKRAALKERVASDPGPESPALPDMASTAKRQNNSGEPATSSSDAEQPREQRPGSGASWSSGAEPRAQPPAAKRRPDATAAPRAAIAHHVKFEGLQALSGALAQQLQANATSARAGQPVDAAARGPGLVAGAFSAFAEVNRLAEAAKEGDHSGSRRPQRSTALRAQEGSEDEQDNMQPYTPTYSRKSKGLGVVSPHHPKRQRSSLVNGLAGHTAQADQWSGGAREIDSGCISGMALLSSAAELDAGAHLSYSDEPPKDNAARQAPAIDQAQGNNITPPADAGTGSPVTKLLAAAEEVLDAQTSRGFIDVSALLKIAARLVAPALLADVGSGAAAELNALHAELKEHTNSVLDAMWHMRHLPKTWQGKK</sequence>
<dbReference type="OrthoDB" id="10524186at2759"/>